<evidence type="ECO:0000313" key="2">
    <source>
        <dbReference type="Proteomes" id="UP000192743"/>
    </source>
</evidence>
<geneLocation type="plasmid" evidence="1 2">
    <name>p174778</name>
</geneLocation>
<dbReference type="Proteomes" id="UP000192743">
    <property type="component" value="Plasmid p174778"/>
</dbReference>
<proteinExistence type="predicted"/>
<evidence type="ECO:0000313" key="1">
    <source>
        <dbReference type="EMBL" id="AOM14336.1"/>
    </source>
</evidence>
<dbReference type="AlphaFoldDB" id="A0A9W3SZB3"/>
<reference evidence="1 2" key="1">
    <citation type="submission" date="2016-02" db="EMBL/GenBank/DDBJ databases">
        <title>Comparative analysis of three nematocidal Bacillus thuringiensis strains.</title>
        <authorList>
            <person name="Hollensteiner J."/>
            <person name="Kloesener M."/>
            <person name="Bunk B."/>
            <person name="Sproeer C."/>
            <person name="Rosenstiel P."/>
            <person name="Schulte-Iserlohe R."/>
            <person name="Schulenburg H."/>
            <person name="Liesegang H."/>
        </authorList>
    </citation>
    <scope>NUCLEOTIDE SEQUENCE [LARGE SCALE GENOMIC DNA]</scope>
    <source>
        <strain evidence="1 2">Bt18247</strain>
        <plasmid evidence="1 2">p174778</plasmid>
    </source>
</reference>
<organism evidence="1 2">
    <name type="scientific">Bacillus thuringiensis Bt18247</name>
    <dbReference type="NCBI Taxonomy" id="1423143"/>
    <lineage>
        <taxon>Bacteria</taxon>
        <taxon>Bacillati</taxon>
        <taxon>Bacillota</taxon>
        <taxon>Bacilli</taxon>
        <taxon>Bacillales</taxon>
        <taxon>Bacillaceae</taxon>
        <taxon>Bacillus</taxon>
        <taxon>Bacillus cereus group</taxon>
    </lineage>
</organism>
<sequence>MSTQYHFDNMILTSRETLKNAVENDLYKKYNQYMIQEFFYIGRQFNLNGIT</sequence>
<gene>
    <name evidence="1" type="ORF">BTI247_60060</name>
</gene>
<accession>A0A9W3SZB3</accession>
<name>A0A9W3SZB3_BACTU</name>
<dbReference type="EMBL" id="CP015251">
    <property type="protein sequence ID" value="AOM14336.1"/>
    <property type="molecule type" value="Genomic_DNA"/>
</dbReference>
<keyword evidence="1" id="KW-0614">Plasmid</keyword>
<protein>
    <submittedName>
        <fullName evidence="1">Uncharacterized protein</fullName>
    </submittedName>
</protein>